<reference evidence="2" key="2">
    <citation type="journal article" date="2015" name="Fish Shellfish Immunol.">
        <title>Early steps in the European eel (Anguilla anguilla)-Vibrio vulnificus interaction in the gills: Role of the RtxA13 toxin.</title>
        <authorList>
            <person name="Callol A."/>
            <person name="Pajuelo D."/>
            <person name="Ebbesson L."/>
            <person name="Teles M."/>
            <person name="MacKenzie S."/>
            <person name="Amaro C."/>
        </authorList>
    </citation>
    <scope>NUCLEOTIDE SEQUENCE</scope>
</reference>
<organism evidence="2">
    <name type="scientific">Anguilla anguilla</name>
    <name type="common">European freshwater eel</name>
    <name type="synonym">Muraena anguilla</name>
    <dbReference type="NCBI Taxonomy" id="7936"/>
    <lineage>
        <taxon>Eukaryota</taxon>
        <taxon>Metazoa</taxon>
        <taxon>Chordata</taxon>
        <taxon>Craniata</taxon>
        <taxon>Vertebrata</taxon>
        <taxon>Euteleostomi</taxon>
        <taxon>Actinopterygii</taxon>
        <taxon>Neopterygii</taxon>
        <taxon>Teleostei</taxon>
        <taxon>Anguilliformes</taxon>
        <taxon>Anguillidae</taxon>
        <taxon>Anguilla</taxon>
    </lineage>
</organism>
<name>A0A0E9W5W9_ANGAN</name>
<keyword evidence="1" id="KW-1133">Transmembrane helix</keyword>
<dbReference type="AlphaFoldDB" id="A0A0E9W5W9"/>
<keyword evidence="1" id="KW-0812">Transmembrane</keyword>
<evidence type="ECO:0000256" key="1">
    <source>
        <dbReference type="SAM" id="Phobius"/>
    </source>
</evidence>
<proteinExistence type="predicted"/>
<accession>A0A0E9W5W9</accession>
<keyword evidence="1" id="KW-0472">Membrane</keyword>
<sequence length="58" mass="6827">MVCSTSVIVVYIRILQLAYFLWGPGSEKKRKSGKHFAQTEEKQYVASIYTFKQLYEYV</sequence>
<protein>
    <submittedName>
        <fullName evidence="2">Uncharacterized protein</fullName>
    </submittedName>
</protein>
<feature type="transmembrane region" description="Helical" evidence="1">
    <location>
        <begin position="6"/>
        <end position="22"/>
    </location>
</feature>
<evidence type="ECO:0000313" key="2">
    <source>
        <dbReference type="EMBL" id="JAH84990.1"/>
    </source>
</evidence>
<reference evidence="2" key="1">
    <citation type="submission" date="2014-11" db="EMBL/GenBank/DDBJ databases">
        <authorList>
            <person name="Amaro Gonzalez C."/>
        </authorList>
    </citation>
    <scope>NUCLEOTIDE SEQUENCE</scope>
</reference>
<dbReference type="EMBL" id="GBXM01023587">
    <property type="protein sequence ID" value="JAH84990.1"/>
    <property type="molecule type" value="Transcribed_RNA"/>
</dbReference>